<keyword evidence="3" id="KW-1185">Reference proteome</keyword>
<dbReference type="Pfam" id="PF12770">
    <property type="entry name" value="CHAT"/>
    <property type="match status" value="1"/>
</dbReference>
<dbReference type="AlphaFoldDB" id="A0A5N8VWY2"/>
<organism evidence="2 3">
    <name type="scientific">Streptomyces phyllanthi</name>
    <dbReference type="NCBI Taxonomy" id="1803180"/>
    <lineage>
        <taxon>Bacteria</taxon>
        <taxon>Bacillati</taxon>
        <taxon>Actinomycetota</taxon>
        <taxon>Actinomycetes</taxon>
        <taxon>Kitasatosporales</taxon>
        <taxon>Streptomycetaceae</taxon>
        <taxon>Streptomyces</taxon>
    </lineage>
</organism>
<feature type="domain" description="CHAT" evidence="1">
    <location>
        <begin position="390"/>
        <end position="637"/>
    </location>
</feature>
<evidence type="ECO:0000313" key="2">
    <source>
        <dbReference type="EMBL" id="MPY39767.1"/>
    </source>
</evidence>
<sequence length="671" mass="71983">MDPRGIGPPDCRGNPVVYPSPREFSSSNTPQASPLLRSLNHVPVAQAQAWAGPVSRGDKFARWSVMEPESVLAAAATLLTELGEAAGLRKDLSAILADNDGADPEVLADDVVSAVLAHPEAITRFEELLEPTEARRAVCREEVLDAVRLADSVPALESAADPSVYCGYPRIEAPGEVVAGWEFRIVVGLSPEIIGSVVGNPVRSDGFSWPLTVTVQTLAEGFTLVEGDSWTVDLRVTETERYPCHVLRVRADSKNRRVWSGTLHVLYSVAGEVVGLGVRSIAVVSDPTVLGECAEATSGAPRALLLPRGDEPADLTVTILPSERSGRFHFQYQSPHVRVPGLPDECYVGDDAAQYATSLITRMASRRGRPDLMAFMTGLGKEITDVMPTRLWNVLAQVAEAVSPRVPTVLLQSAEAYIPWELAVVPDMLSSDRPAFLGCQVTLGRWVLADRRITVPPPMVVRAASMTVISGVYETDGWQRLREAELEAATLRASYGATSVEASLTDVISYFRDGPIAGIVHFAGHGQHTEGGWDNGLVMIDGMTLDPTTVKAYDFPGDTFVFLNACKASAVQGVFGGYAGLVQAFLYVGAGAVVSPLWSLDDRDARCLALAFYHRVLKGEKPAEVMRSLRAAATGGDTDLASSALAYQFFGHPHMQVERVGQFCTTGGDAA</sequence>
<dbReference type="Proteomes" id="UP000326979">
    <property type="component" value="Unassembled WGS sequence"/>
</dbReference>
<dbReference type="OrthoDB" id="4230780at2"/>
<evidence type="ECO:0000259" key="1">
    <source>
        <dbReference type="Pfam" id="PF12770"/>
    </source>
</evidence>
<dbReference type="EMBL" id="VJZE01000031">
    <property type="protein sequence ID" value="MPY39767.1"/>
    <property type="molecule type" value="Genomic_DNA"/>
</dbReference>
<comment type="caution">
    <text evidence="2">The sequence shown here is derived from an EMBL/GenBank/DDBJ whole genome shotgun (WGS) entry which is preliminary data.</text>
</comment>
<evidence type="ECO:0000313" key="3">
    <source>
        <dbReference type="Proteomes" id="UP000326979"/>
    </source>
</evidence>
<reference evidence="2 3" key="1">
    <citation type="submission" date="2019-07" db="EMBL/GenBank/DDBJ databases">
        <title>New species of Amycolatopsis and Streptomyces.</title>
        <authorList>
            <person name="Duangmal K."/>
            <person name="Teo W.F.A."/>
            <person name="Lipun K."/>
        </authorList>
    </citation>
    <scope>NUCLEOTIDE SEQUENCE [LARGE SCALE GENOMIC DNA]</scope>
    <source>
        <strain evidence="2 3">TISTR 2346</strain>
    </source>
</reference>
<proteinExistence type="predicted"/>
<protein>
    <submittedName>
        <fullName evidence="2">CHAT domain-containing protein</fullName>
    </submittedName>
</protein>
<dbReference type="InterPro" id="IPR024983">
    <property type="entry name" value="CHAT_dom"/>
</dbReference>
<name>A0A5N8VWY2_9ACTN</name>
<accession>A0A5N8VWY2</accession>
<gene>
    <name evidence="2" type="ORF">FNH04_07495</name>
</gene>